<feature type="region of interest" description="Disordered" evidence="3">
    <location>
        <begin position="239"/>
        <end position="281"/>
    </location>
</feature>
<feature type="compositionally biased region" description="Low complexity" evidence="3">
    <location>
        <begin position="388"/>
        <end position="405"/>
    </location>
</feature>
<feature type="compositionally biased region" description="Acidic residues" evidence="3">
    <location>
        <begin position="406"/>
        <end position="415"/>
    </location>
</feature>
<dbReference type="Proteomes" id="UP001153069">
    <property type="component" value="Unassembled WGS sequence"/>
</dbReference>
<dbReference type="AlphaFoldDB" id="A0A9N8E2E0"/>
<feature type="region of interest" description="Disordered" evidence="3">
    <location>
        <begin position="375"/>
        <end position="437"/>
    </location>
</feature>
<reference evidence="5" key="1">
    <citation type="submission" date="2020-06" db="EMBL/GenBank/DDBJ databases">
        <authorList>
            <consortium name="Plant Systems Biology data submission"/>
        </authorList>
    </citation>
    <scope>NUCLEOTIDE SEQUENCE</scope>
    <source>
        <strain evidence="5">D6</strain>
    </source>
</reference>
<gene>
    <name evidence="5" type="ORF">SEMRO_580_G170140.1</name>
</gene>
<feature type="domain" description="CCT" evidence="4">
    <location>
        <begin position="336"/>
        <end position="378"/>
    </location>
</feature>
<dbReference type="InterPro" id="IPR010402">
    <property type="entry name" value="CCT_domain"/>
</dbReference>
<feature type="compositionally biased region" description="Low complexity" evidence="3">
    <location>
        <begin position="169"/>
        <end position="182"/>
    </location>
</feature>
<evidence type="ECO:0000313" key="6">
    <source>
        <dbReference type="Proteomes" id="UP001153069"/>
    </source>
</evidence>
<comment type="caution">
    <text evidence="5">The sequence shown here is derived from an EMBL/GenBank/DDBJ whole genome shotgun (WGS) entry which is preliminary data.</text>
</comment>
<evidence type="ECO:0000256" key="1">
    <source>
        <dbReference type="ARBA" id="ARBA00004123"/>
    </source>
</evidence>
<evidence type="ECO:0000313" key="5">
    <source>
        <dbReference type="EMBL" id="CAB9513243.1"/>
    </source>
</evidence>
<proteinExistence type="predicted"/>
<protein>
    <submittedName>
        <fullName evidence="5">CCT motif</fullName>
    </submittedName>
</protein>
<keyword evidence="6" id="KW-1185">Reference proteome</keyword>
<accession>A0A9N8E2E0</accession>
<dbReference type="Pfam" id="PF06203">
    <property type="entry name" value="CCT"/>
    <property type="match status" value="1"/>
</dbReference>
<evidence type="ECO:0000259" key="4">
    <source>
        <dbReference type="PROSITE" id="PS51017"/>
    </source>
</evidence>
<dbReference type="InterPro" id="IPR045281">
    <property type="entry name" value="CONSTANS-like"/>
</dbReference>
<dbReference type="PANTHER" id="PTHR31319">
    <property type="entry name" value="ZINC FINGER PROTEIN CONSTANS-LIKE 4"/>
    <property type="match status" value="1"/>
</dbReference>
<feature type="region of interest" description="Disordered" evidence="3">
    <location>
        <begin position="69"/>
        <end position="125"/>
    </location>
</feature>
<dbReference type="PANTHER" id="PTHR31319:SF77">
    <property type="entry name" value="ZINC FINGER PROTEIN CONSTANS-LIKE 4"/>
    <property type="match status" value="1"/>
</dbReference>
<feature type="compositionally biased region" description="Polar residues" evidence="3">
    <location>
        <begin position="82"/>
        <end position="108"/>
    </location>
</feature>
<feature type="region of interest" description="Disordered" evidence="3">
    <location>
        <begin position="159"/>
        <end position="217"/>
    </location>
</feature>
<name>A0A9N8E2E0_9STRA</name>
<evidence type="ECO:0000256" key="2">
    <source>
        <dbReference type="ARBA" id="ARBA00023242"/>
    </source>
</evidence>
<organism evidence="5 6">
    <name type="scientific">Seminavis robusta</name>
    <dbReference type="NCBI Taxonomy" id="568900"/>
    <lineage>
        <taxon>Eukaryota</taxon>
        <taxon>Sar</taxon>
        <taxon>Stramenopiles</taxon>
        <taxon>Ochrophyta</taxon>
        <taxon>Bacillariophyta</taxon>
        <taxon>Bacillariophyceae</taxon>
        <taxon>Bacillariophycidae</taxon>
        <taxon>Naviculales</taxon>
        <taxon>Naviculaceae</taxon>
        <taxon>Seminavis</taxon>
    </lineage>
</organism>
<dbReference type="EMBL" id="CAICTM010000579">
    <property type="protein sequence ID" value="CAB9513243.1"/>
    <property type="molecule type" value="Genomic_DNA"/>
</dbReference>
<keyword evidence="2" id="KW-0539">Nucleus</keyword>
<comment type="subcellular location">
    <subcellularLocation>
        <location evidence="1">Nucleus</location>
    </subcellularLocation>
</comment>
<dbReference type="GO" id="GO:0005634">
    <property type="term" value="C:nucleus"/>
    <property type="evidence" value="ECO:0007669"/>
    <property type="project" value="UniProtKB-SubCell"/>
</dbReference>
<sequence>MASSLSVITTTREHHMDRLDAARALLGVSPASQSSEPSSNNGKTSRLSAASVSFASPITVASSAVLVSSQPTAQKSQETRFALTSSPSRGSPRAQQTATNSNNRSVSFQQPPTAQPQQQQQPTQRFELAPPAVVVSTGLYALAALASSEQASWEPRGAPLQLSAASGGPSLVVSASTTASSSSDDDSEAMPPPPPRAGGRRRSVSNPEGMEKWAPPNRRHFVLPASILEEELAEANAAMEAHQRHKQKLGPINEDEETQQQTASSAPISGLMSEEEQANLSPEELLKRARSRLLEDLSEGSINGEKGVLTLPHSLSKYKEVYNKNGRIGIYTPAERAAIIARFNSKRARRVWNKKIRYNCRKNLADRRMRVKGRFVKRSTEQQAKTDAAPPSAPAVGAPESAAAGEDQDMPDVTDPEAGFCPTEEQPYRRTRRHTIT</sequence>
<feature type="compositionally biased region" description="Low complexity" evidence="3">
    <location>
        <begin position="109"/>
        <end position="124"/>
    </location>
</feature>
<dbReference type="OrthoDB" id="153872at2759"/>
<dbReference type="PROSITE" id="PS51017">
    <property type="entry name" value="CCT"/>
    <property type="match status" value="1"/>
</dbReference>
<evidence type="ECO:0000256" key="3">
    <source>
        <dbReference type="SAM" id="MobiDB-lite"/>
    </source>
</evidence>